<dbReference type="AlphaFoldDB" id="A0A1Q9E7V4"/>
<sequence length="165" mass="17624">MRGRLIRGGYSRSSSNNNDDDNDNDNDNNNSDTDSKNKSSTAAIREFPAAPKVEHAIPVIEEQEDILGRFATCGNDGAWKFDASQRCSLVGCGALETFLQPDYAIVPRAVGRLGPFIGAHLTVGTAHRFRAFTVKAPRCTSHAAPATAANRSPFATKEAGSGEKA</sequence>
<organism evidence="2 3">
    <name type="scientific">Symbiodinium microadriaticum</name>
    <name type="common">Dinoflagellate</name>
    <name type="synonym">Zooxanthella microadriatica</name>
    <dbReference type="NCBI Taxonomy" id="2951"/>
    <lineage>
        <taxon>Eukaryota</taxon>
        <taxon>Sar</taxon>
        <taxon>Alveolata</taxon>
        <taxon>Dinophyceae</taxon>
        <taxon>Suessiales</taxon>
        <taxon>Symbiodiniaceae</taxon>
        <taxon>Symbiodinium</taxon>
    </lineage>
</organism>
<accession>A0A1Q9E7V4</accession>
<evidence type="ECO:0000256" key="1">
    <source>
        <dbReference type="SAM" id="MobiDB-lite"/>
    </source>
</evidence>
<proteinExistence type="predicted"/>
<gene>
    <name evidence="2" type="ORF">AK812_SmicGene13566</name>
</gene>
<keyword evidence="3" id="KW-1185">Reference proteome</keyword>
<name>A0A1Q9E7V4_SYMMI</name>
<dbReference type="Proteomes" id="UP000186817">
    <property type="component" value="Unassembled WGS sequence"/>
</dbReference>
<reference evidence="2 3" key="1">
    <citation type="submission" date="2016-02" db="EMBL/GenBank/DDBJ databases">
        <title>Genome analysis of coral dinoflagellate symbionts highlights evolutionary adaptations to a symbiotic lifestyle.</title>
        <authorList>
            <person name="Aranda M."/>
            <person name="Li Y."/>
            <person name="Liew Y.J."/>
            <person name="Baumgarten S."/>
            <person name="Simakov O."/>
            <person name="Wilson M."/>
            <person name="Piel J."/>
            <person name="Ashoor H."/>
            <person name="Bougouffa S."/>
            <person name="Bajic V.B."/>
            <person name="Ryu T."/>
            <person name="Ravasi T."/>
            <person name="Bayer T."/>
            <person name="Micklem G."/>
            <person name="Kim H."/>
            <person name="Bhak J."/>
            <person name="Lajeunesse T.C."/>
            <person name="Voolstra C.R."/>
        </authorList>
    </citation>
    <scope>NUCLEOTIDE SEQUENCE [LARGE SCALE GENOMIC DNA]</scope>
    <source>
        <strain evidence="2 3">CCMP2467</strain>
    </source>
</reference>
<protein>
    <submittedName>
        <fullName evidence="2">Uncharacterized protein</fullName>
    </submittedName>
</protein>
<feature type="region of interest" description="Disordered" evidence="1">
    <location>
        <begin position="144"/>
        <end position="165"/>
    </location>
</feature>
<evidence type="ECO:0000313" key="2">
    <source>
        <dbReference type="EMBL" id="OLQ03508.1"/>
    </source>
</evidence>
<evidence type="ECO:0000313" key="3">
    <source>
        <dbReference type="Proteomes" id="UP000186817"/>
    </source>
</evidence>
<dbReference type="EMBL" id="LSRX01000235">
    <property type="protein sequence ID" value="OLQ03508.1"/>
    <property type="molecule type" value="Genomic_DNA"/>
</dbReference>
<dbReference type="OrthoDB" id="10605852at2759"/>
<feature type="region of interest" description="Disordered" evidence="1">
    <location>
        <begin position="1"/>
        <end position="43"/>
    </location>
</feature>
<comment type="caution">
    <text evidence="2">The sequence shown here is derived from an EMBL/GenBank/DDBJ whole genome shotgun (WGS) entry which is preliminary data.</text>
</comment>